<name>K2SE26_MACPH</name>
<dbReference type="Proteomes" id="UP000007129">
    <property type="component" value="Unassembled WGS sequence"/>
</dbReference>
<evidence type="ECO:0000313" key="3">
    <source>
        <dbReference type="Proteomes" id="UP000007129"/>
    </source>
</evidence>
<dbReference type="OrthoDB" id="2997776at2759"/>
<dbReference type="AlphaFoldDB" id="K2SE26"/>
<evidence type="ECO:0000313" key="2">
    <source>
        <dbReference type="EMBL" id="EKG20664.1"/>
    </source>
</evidence>
<comment type="caution">
    <text evidence="2">The sequence shown here is derived from an EMBL/GenBank/DDBJ whole genome shotgun (WGS) entry which is preliminary data.</text>
</comment>
<feature type="coiled-coil region" evidence="1">
    <location>
        <begin position="69"/>
        <end position="113"/>
    </location>
</feature>
<proteinExistence type="predicted"/>
<sequence length="136" mass="16223">MTLSATDKCYRMARRERLRTWYKKNGDGFELSKDYFTGDFGEAERLKELKGVRAMLAFEDWNSEVVSDAQTRSDAIEEDEDEIDETELEFLFEDEDELDIDDLEHEHSRMMEEDYALWRQRADAEFERYPDLGPLL</sequence>
<gene>
    <name evidence="2" type="ORF">MPH_02019</name>
</gene>
<organism evidence="2 3">
    <name type="scientific">Macrophomina phaseolina (strain MS6)</name>
    <name type="common">Charcoal rot fungus</name>
    <dbReference type="NCBI Taxonomy" id="1126212"/>
    <lineage>
        <taxon>Eukaryota</taxon>
        <taxon>Fungi</taxon>
        <taxon>Dikarya</taxon>
        <taxon>Ascomycota</taxon>
        <taxon>Pezizomycotina</taxon>
        <taxon>Dothideomycetes</taxon>
        <taxon>Dothideomycetes incertae sedis</taxon>
        <taxon>Botryosphaeriales</taxon>
        <taxon>Botryosphaeriaceae</taxon>
        <taxon>Macrophomina</taxon>
    </lineage>
</organism>
<protein>
    <submittedName>
        <fullName evidence="2">Uncharacterized protein</fullName>
    </submittedName>
</protein>
<dbReference type="VEuPathDB" id="FungiDB:MPH_02019"/>
<dbReference type="HOGENOM" id="CLU_1875814_0_0_1"/>
<dbReference type="EMBL" id="AHHD01000082">
    <property type="protein sequence ID" value="EKG20664.1"/>
    <property type="molecule type" value="Genomic_DNA"/>
</dbReference>
<reference evidence="2 3" key="1">
    <citation type="journal article" date="2012" name="BMC Genomics">
        <title>Tools to kill: Genome of one of the most destructive plant pathogenic fungi Macrophomina phaseolina.</title>
        <authorList>
            <person name="Islam M.S."/>
            <person name="Haque M.S."/>
            <person name="Islam M.M."/>
            <person name="Emdad E.M."/>
            <person name="Halim A."/>
            <person name="Hossen Q.M.M."/>
            <person name="Hossain M.Z."/>
            <person name="Ahmed B."/>
            <person name="Rahim S."/>
            <person name="Rahman M.S."/>
            <person name="Alam M.M."/>
            <person name="Hou S."/>
            <person name="Wan X."/>
            <person name="Saito J.A."/>
            <person name="Alam M."/>
        </authorList>
    </citation>
    <scope>NUCLEOTIDE SEQUENCE [LARGE SCALE GENOMIC DNA]</scope>
    <source>
        <strain evidence="2 3">MS6</strain>
    </source>
</reference>
<dbReference type="InParanoid" id="K2SE26"/>
<keyword evidence="1" id="KW-0175">Coiled coil</keyword>
<accession>K2SE26</accession>
<evidence type="ECO:0000256" key="1">
    <source>
        <dbReference type="SAM" id="Coils"/>
    </source>
</evidence>